<evidence type="ECO:0000256" key="2">
    <source>
        <dbReference type="SAM" id="Phobius"/>
    </source>
</evidence>
<evidence type="ECO:0000313" key="4">
    <source>
        <dbReference type="EMBL" id="MBH1940633.1"/>
    </source>
</evidence>
<dbReference type="EMBL" id="JAEAGR010000005">
    <property type="protein sequence ID" value="MBH1940633.1"/>
    <property type="molecule type" value="Genomic_DNA"/>
</dbReference>
<keyword evidence="2" id="KW-0472">Membrane</keyword>
<dbReference type="InterPro" id="IPR001482">
    <property type="entry name" value="T2SS/T4SS_dom"/>
</dbReference>
<keyword evidence="2" id="KW-0812">Transmembrane</keyword>
<dbReference type="SUPFAM" id="SSF52540">
    <property type="entry name" value="P-loop containing nucleoside triphosphate hydrolases"/>
    <property type="match status" value="1"/>
</dbReference>
<sequence length="604" mass="69672">MAFSYGNIIIITVMILVGIIIIYFIFKKDPEPEEDTKQEDIYSISYLIQGVRNLFNEIINQNIAQLYLNRKETKKREQQKARLITALRCCAQGKIGEKEYVKDYMKDLLQSNLNINENTIDRIIPFHAPSFMTAQDKFEILLYIMKKEYSLQAFHQLSALCGFEKPKKNAYGTYYEITDQDVHLAYELYAKPLCYLDKLNIVTQRVYQGSYGFSIADELRDMNIDGISGGVSGITTEQYNYLEEVFLHEVTGQHHAYDSLWIFLHGKAIRMSFLRFGSLSELIRVCKNLYSYDNVGHLTSTNGYKLTYLQDGSRVVVVRPKLSTHWAFFVRKFDSAKNMGLMELIRDEGKENVVEVIKWAVRGCLNIILSGDQNSGKTTALKAMIRYIDQKYPIRTTEQEFELWLNHAYPKINVISFRASEEVSIINAINIQKKTDASIMILGEVASNDLAAAFITLTQAGTKATMCTCHCVSTEDLVDYFRNAILSEGTFSNELIAEEQVANAINIDIHWEKSGDGHRYISYIREIIPYPRDEKWPENTMDCIAEGLKRMSRKRTFYSRDIIVYKDGRYIRMNSFSDRLANKIAKNLNQYEKEAFHNFNNIGG</sequence>
<evidence type="ECO:0000313" key="5">
    <source>
        <dbReference type="Proteomes" id="UP000623269"/>
    </source>
</evidence>
<proteinExistence type="inferred from homology"/>
<name>A0A8J7H201_9FIRM</name>
<feature type="transmembrane region" description="Helical" evidence="2">
    <location>
        <begin position="7"/>
        <end position="26"/>
    </location>
</feature>
<gene>
    <name evidence="4" type="primary">tadA</name>
    <name evidence="4" type="ORF">I5677_07005</name>
</gene>
<dbReference type="Proteomes" id="UP000623269">
    <property type="component" value="Unassembled WGS sequence"/>
</dbReference>
<organism evidence="4 5">
    <name type="scientific">Mobilitalea sibirica</name>
    <dbReference type="NCBI Taxonomy" id="1462919"/>
    <lineage>
        <taxon>Bacteria</taxon>
        <taxon>Bacillati</taxon>
        <taxon>Bacillota</taxon>
        <taxon>Clostridia</taxon>
        <taxon>Lachnospirales</taxon>
        <taxon>Lachnospiraceae</taxon>
        <taxon>Mobilitalea</taxon>
    </lineage>
</organism>
<accession>A0A8J7H201</accession>
<reference evidence="4" key="1">
    <citation type="submission" date="2020-12" db="EMBL/GenBank/DDBJ databases">
        <title>M. sibirica DSM 26468T genome.</title>
        <authorList>
            <person name="Thieme N."/>
            <person name="Rettenmaier R."/>
            <person name="Zverlov V."/>
            <person name="Liebl W."/>
        </authorList>
    </citation>
    <scope>NUCLEOTIDE SEQUENCE</scope>
    <source>
        <strain evidence="4">DSM 26468</strain>
    </source>
</reference>
<evidence type="ECO:0000256" key="1">
    <source>
        <dbReference type="ARBA" id="ARBA00006611"/>
    </source>
</evidence>
<dbReference type="Pfam" id="PF00437">
    <property type="entry name" value="T2SSE"/>
    <property type="match status" value="1"/>
</dbReference>
<dbReference type="RefSeq" id="WP_197660850.1">
    <property type="nucleotide sequence ID" value="NZ_JAEAGR010000005.1"/>
</dbReference>
<keyword evidence="2" id="KW-1133">Transmembrane helix</keyword>
<comment type="similarity">
    <text evidence="1">Belongs to the GSP E family.</text>
</comment>
<protein>
    <submittedName>
        <fullName evidence="4">Flp pilus assembly complex ATPase component TadA</fullName>
    </submittedName>
</protein>
<feature type="domain" description="Bacterial type II secretion system protein E" evidence="3">
    <location>
        <begin position="356"/>
        <end position="477"/>
    </location>
</feature>
<dbReference type="InterPro" id="IPR027417">
    <property type="entry name" value="P-loop_NTPase"/>
</dbReference>
<keyword evidence="5" id="KW-1185">Reference proteome</keyword>
<dbReference type="Gene3D" id="3.40.50.300">
    <property type="entry name" value="P-loop containing nucleotide triphosphate hydrolases"/>
    <property type="match status" value="1"/>
</dbReference>
<evidence type="ECO:0000259" key="3">
    <source>
        <dbReference type="Pfam" id="PF00437"/>
    </source>
</evidence>
<dbReference type="AlphaFoldDB" id="A0A8J7H201"/>
<comment type="caution">
    <text evidence="4">The sequence shown here is derived from an EMBL/GenBank/DDBJ whole genome shotgun (WGS) entry which is preliminary data.</text>
</comment>